<dbReference type="STRING" id="237018.SAMN04489723_111105"/>
<accession>A0A1I1BC43</accession>
<dbReference type="Proteomes" id="UP000198790">
    <property type="component" value="Unassembled WGS sequence"/>
</dbReference>
<name>A0A1I1BC43_9BACT</name>
<dbReference type="InterPro" id="IPR016053">
    <property type="entry name" value="Haem_Oase-like"/>
</dbReference>
<dbReference type="EMBL" id="FOKK01000011">
    <property type="protein sequence ID" value="SFB46298.1"/>
    <property type="molecule type" value="Genomic_DNA"/>
</dbReference>
<dbReference type="RefSeq" id="WP_092898811.1">
    <property type="nucleotide sequence ID" value="NZ_FOKK01000011.1"/>
</dbReference>
<proteinExistence type="predicted"/>
<dbReference type="Gene3D" id="1.20.910.10">
    <property type="entry name" value="Heme oxygenase-like"/>
    <property type="match status" value="1"/>
</dbReference>
<organism evidence="1 2">
    <name type="scientific">Algoriphagus aquimarinus</name>
    <dbReference type="NCBI Taxonomy" id="237018"/>
    <lineage>
        <taxon>Bacteria</taxon>
        <taxon>Pseudomonadati</taxon>
        <taxon>Bacteroidota</taxon>
        <taxon>Cytophagia</taxon>
        <taxon>Cytophagales</taxon>
        <taxon>Cyclobacteriaceae</taxon>
        <taxon>Algoriphagus</taxon>
    </lineage>
</organism>
<protein>
    <submittedName>
        <fullName evidence="1">Heme oxygenase</fullName>
    </submittedName>
</protein>
<sequence length="201" mass="22402">MTVPLLSSEFTQELRKSTAPLHEQLESLPVSQSILAPEVAIQEYLHYLDLMHDVIVAVETTVFPILSTEINTLDQRKKTSLLEKDFEVLGFKKQNRLKLTGFSKQGISIGFAMGVLYVIEGSSLGGRVIFKHINKVLGLEADSGAAYFSGYGERTGLLWKEFMTQLLAHEQKYHNGDEIISGANHAFDSISKHFQGTLENS</sequence>
<dbReference type="GO" id="GO:0006788">
    <property type="term" value="P:heme oxidation"/>
    <property type="evidence" value="ECO:0007669"/>
    <property type="project" value="InterPro"/>
</dbReference>
<dbReference type="Pfam" id="PF01126">
    <property type="entry name" value="Heme_oxygenase"/>
    <property type="match status" value="1"/>
</dbReference>
<gene>
    <name evidence="1" type="ORF">SAMN04489723_111105</name>
</gene>
<reference evidence="1 2" key="1">
    <citation type="submission" date="2016-10" db="EMBL/GenBank/DDBJ databases">
        <authorList>
            <person name="de Groot N.N."/>
        </authorList>
    </citation>
    <scope>NUCLEOTIDE SEQUENCE [LARGE SCALE GENOMIC DNA]</scope>
    <source>
        <strain evidence="1 2">DSM 23399</strain>
    </source>
</reference>
<dbReference type="InterPro" id="IPR016084">
    <property type="entry name" value="Haem_Oase-like_multi-hlx"/>
</dbReference>
<dbReference type="OrthoDB" id="114943at2"/>
<dbReference type="SUPFAM" id="SSF48613">
    <property type="entry name" value="Heme oxygenase-like"/>
    <property type="match status" value="1"/>
</dbReference>
<evidence type="ECO:0000313" key="2">
    <source>
        <dbReference type="Proteomes" id="UP000198790"/>
    </source>
</evidence>
<keyword evidence="2" id="KW-1185">Reference proteome</keyword>
<dbReference type="AlphaFoldDB" id="A0A1I1BC43"/>
<dbReference type="CDD" id="cd19166">
    <property type="entry name" value="HemeO-bac"/>
    <property type="match status" value="1"/>
</dbReference>
<evidence type="ECO:0000313" key="1">
    <source>
        <dbReference type="EMBL" id="SFB46298.1"/>
    </source>
</evidence>
<dbReference type="GO" id="GO:0004392">
    <property type="term" value="F:heme oxygenase (decyclizing) activity"/>
    <property type="evidence" value="ECO:0007669"/>
    <property type="project" value="InterPro"/>
</dbReference>